<protein>
    <submittedName>
        <fullName evidence="6">HAD family phosphatase</fullName>
    </submittedName>
</protein>
<comment type="cofactor">
    <cofactor evidence="1">
        <name>Mg(2+)</name>
        <dbReference type="ChEBI" id="CHEBI:18420"/>
    </cofactor>
</comment>
<keyword evidence="3" id="KW-0479">Metal-binding</keyword>
<accession>A0A929MLK2</accession>
<dbReference type="PANTHER" id="PTHR46193">
    <property type="entry name" value="6-PHOSPHOGLUCONATE PHOSPHATASE"/>
    <property type="match status" value="1"/>
</dbReference>
<dbReference type="InterPro" id="IPR023214">
    <property type="entry name" value="HAD_sf"/>
</dbReference>
<keyword evidence="5" id="KW-0119">Carbohydrate metabolism</keyword>
<dbReference type="Proteomes" id="UP000830236">
    <property type="component" value="Chromosome"/>
</dbReference>
<dbReference type="Pfam" id="PF00702">
    <property type="entry name" value="Hydrolase"/>
    <property type="match status" value="1"/>
</dbReference>
<comment type="similarity">
    <text evidence="2">Belongs to the HAD-like hydrolase superfamily. CbbY/CbbZ/Gph/YieH family.</text>
</comment>
<proteinExistence type="inferred from homology"/>
<dbReference type="SFLD" id="SFLDS00003">
    <property type="entry name" value="Haloacid_Dehalogenase"/>
    <property type="match status" value="1"/>
</dbReference>
<dbReference type="InterPro" id="IPR036412">
    <property type="entry name" value="HAD-like_sf"/>
</dbReference>
<dbReference type="AlphaFoldDB" id="A0A929MLK2"/>
<dbReference type="KEGG" id="agh:M3I41_06975"/>
<evidence type="ECO:0000313" key="6">
    <source>
        <dbReference type="EMBL" id="UQF79326.1"/>
    </source>
</evidence>
<dbReference type="Gene3D" id="3.40.50.1000">
    <property type="entry name" value="HAD superfamily/HAD-like"/>
    <property type="match status" value="1"/>
</dbReference>
<evidence type="ECO:0000256" key="2">
    <source>
        <dbReference type="ARBA" id="ARBA00006171"/>
    </source>
</evidence>
<evidence type="ECO:0000256" key="5">
    <source>
        <dbReference type="ARBA" id="ARBA00023277"/>
    </source>
</evidence>
<reference evidence="6" key="1">
    <citation type="submission" date="2022-05" db="EMBL/GenBank/DDBJ databases">
        <title>Using nanopore sequencing to obtain complete genomes from saliva samples.</title>
        <authorList>
            <person name="Baker J.L."/>
        </authorList>
    </citation>
    <scope>NUCLEOTIDE SEQUENCE</scope>
    <source>
        <strain evidence="6">JCVI-JB-Ag32</strain>
    </source>
</reference>
<evidence type="ECO:0000313" key="7">
    <source>
        <dbReference type="Proteomes" id="UP000830236"/>
    </source>
</evidence>
<organism evidence="6 7">
    <name type="scientific">Actinomyces graevenitzii</name>
    <dbReference type="NCBI Taxonomy" id="55565"/>
    <lineage>
        <taxon>Bacteria</taxon>
        <taxon>Bacillati</taxon>
        <taxon>Actinomycetota</taxon>
        <taxon>Actinomycetes</taxon>
        <taxon>Actinomycetales</taxon>
        <taxon>Actinomycetaceae</taxon>
        <taxon>Actinomyces</taxon>
    </lineage>
</organism>
<dbReference type="InterPro" id="IPR051600">
    <property type="entry name" value="Beta-PGM-like"/>
</dbReference>
<dbReference type="NCBIfam" id="TIGR01488">
    <property type="entry name" value="HAD-SF-IB"/>
    <property type="match status" value="1"/>
</dbReference>
<dbReference type="InterPro" id="IPR023198">
    <property type="entry name" value="PGP-like_dom2"/>
</dbReference>
<dbReference type="SFLD" id="SFLDG01129">
    <property type="entry name" value="C1.5:_HAD__Beta-PGM__Phosphata"/>
    <property type="match status" value="1"/>
</dbReference>
<evidence type="ECO:0000256" key="3">
    <source>
        <dbReference type="ARBA" id="ARBA00022723"/>
    </source>
</evidence>
<dbReference type="FunFam" id="3.40.50.1000:FF:000162">
    <property type="entry name" value="HAD-like protein"/>
    <property type="match status" value="1"/>
</dbReference>
<evidence type="ECO:0000256" key="4">
    <source>
        <dbReference type="ARBA" id="ARBA00022842"/>
    </source>
</evidence>
<name>A0A929MLK2_9ACTO</name>
<sequence>MANLAAVLFDMDGTLVDSEIIWEEFLRSECAKRGVLIDQQTREKMRGASRDFTANLMVELGTVKDLAGGYEFYAIVAKQVAQRIAEAPPFEPGAQELVHALHEAGIKIAIVSASPRGVIEPVADALGVVDLVVSGEDSELGKPWPDPYELALHKFGVGRANAVVLEDSINGVAAARGGGIAAIQISRQRAFATDPGILVVPAIAAVDQPLIEAWLDSCRRRAVVG</sequence>
<dbReference type="EMBL" id="CP097095">
    <property type="protein sequence ID" value="UQF79326.1"/>
    <property type="molecule type" value="Genomic_DNA"/>
</dbReference>
<dbReference type="NCBIfam" id="TIGR01509">
    <property type="entry name" value="HAD-SF-IA-v3"/>
    <property type="match status" value="1"/>
</dbReference>
<dbReference type="PRINTS" id="PR00413">
    <property type="entry name" value="HADHALOGNASE"/>
</dbReference>
<dbReference type="GO" id="GO:0046872">
    <property type="term" value="F:metal ion binding"/>
    <property type="evidence" value="ECO:0007669"/>
    <property type="project" value="UniProtKB-KW"/>
</dbReference>
<dbReference type="InterPro" id="IPR006439">
    <property type="entry name" value="HAD-SF_hydro_IA"/>
</dbReference>
<evidence type="ECO:0000256" key="1">
    <source>
        <dbReference type="ARBA" id="ARBA00001946"/>
    </source>
</evidence>
<dbReference type="SUPFAM" id="SSF56784">
    <property type="entry name" value="HAD-like"/>
    <property type="match status" value="1"/>
</dbReference>
<gene>
    <name evidence="6" type="ORF">M3I41_06975</name>
</gene>
<dbReference type="PANTHER" id="PTHR46193:SF18">
    <property type="entry name" value="HEXITOL PHOSPHATASE B"/>
    <property type="match status" value="1"/>
</dbReference>
<keyword evidence="4" id="KW-0460">Magnesium</keyword>
<dbReference type="GO" id="GO:0003824">
    <property type="term" value="F:catalytic activity"/>
    <property type="evidence" value="ECO:0007669"/>
    <property type="project" value="UniProtKB-ARBA"/>
</dbReference>
<dbReference type="Gene3D" id="1.10.150.240">
    <property type="entry name" value="Putative phosphatase, domain 2"/>
    <property type="match status" value="1"/>
</dbReference>